<protein>
    <recommendedName>
        <fullName evidence="4">Integral membrane protein</fullName>
    </recommendedName>
</protein>
<comment type="caution">
    <text evidence="2">The sequence shown here is derived from an EMBL/GenBank/DDBJ whole genome shotgun (WGS) entry which is preliminary data.</text>
</comment>
<evidence type="ECO:0000313" key="2">
    <source>
        <dbReference type="EMBL" id="MER6613961.1"/>
    </source>
</evidence>
<keyword evidence="3" id="KW-1185">Reference proteome</keyword>
<dbReference type="RefSeq" id="WP_351975895.1">
    <property type="nucleotide sequence ID" value="NZ_JBEPBX010000007.1"/>
</dbReference>
<keyword evidence="1" id="KW-0472">Membrane</keyword>
<reference evidence="2 3" key="1">
    <citation type="submission" date="2024-06" db="EMBL/GenBank/DDBJ databases">
        <title>The Natural Products Discovery Center: Release of the First 8490 Sequenced Strains for Exploring Actinobacteria Biosynthetic Diversity.</title>
        <authorList>
            <person name="Kalkreuter E."/>
            <person name="Kautsar S.A."/>
            <person name="Yang D."/>
            <person name="Bader C.D."/>
            <person name="Teijaro C.N."/>
            <person name="Fluegel L."/>
            <person name="Davis C.M."/>
            <person name="Simpson J.R."/>
            <person name="Lauterbach L."/>
            <person name="Steele A.D."/>
            <person name="Gui C."/>
            <person name="Meng S."/>
            <person name="Li G."/>
            <person name="Viehrig K."/>
            <person name="Ye F."/>
            <person name="Su P."/>
            <person name="Kiefer A.F."/>
            <person name="Nichols A."/>
            <person name="Cepeda A.J."/>
            <person name="Yan W."/>
            <person name="Fan B."/>
            <person name="Jiang Y."/>
            <person name="Adhikari A."/>
            <person name="Zheng C.-J."/>
            <person name="Schuster L."/>
            <person name="Cowan T.M."/>
            <person name="Smanski M.J."/>
            <person name="Chevrette M.G."/>
            <person name="De Carvalho L.P.S."/>
            <person name="Shen B."/>
        </authorList>
    </citation>
    <scope>NUCLEOTIDE SEQUENCE [LARGE SCALE GENOMIC DNA]</scope>
    <source>
        <strain evidence="2 3">NPDC000837</strain>
    </source>
</reference>
<proteinExistence type="predicted"/>
<evidence type="ECO:0000256" key="1">
    <source>
        <dbReference type="SAM" id="Phobius"/>
    </source>
</evidence>
<evidence type="ECO:0000313" key="3">
    <source>
        <dbReference type="Proteomes" id="UP001445472"/>
    </source>
</evidence>
<feature type="transmembrane region" description="Helical" evidence="1">
    <location>
        <begin position="50"/>
        <end position="73"/>
    </location>
</feature>
<sequence>MSSPGVTPDRRPGLDSVLRGLSCWWMISPLILLTPVTALALGFPSVRERFGAVFGVAALISAVLPPAAGFALALAGGRRRARRRFAVMAGVGSVPVVFFLVFGVLLAECPAGHRC</sequence>
<feature type="transmembrane region" description="Helical" evidence="1">
    <location>
        <begin position="85"/>
        <end position="107"/>
    </location>
</feature>
<keyword evidence="1" id="KW-0812">Transmembrane</keyword>
<name>A0ABV1UUM8_9ACTN</name>
<keyword evidence="1" id="KW-1133">Transmembrane helix</keyword>
<dbReference type="EMBL" id="JBEPBX010000007">
    <property type="protein sequence ID" value="MER6613961.1"/>
    <property type="molecule type" value="Genomic_DNA"/>
</dbReference>
<evidence type="ECO:0008006" key="4">
    <source>
        <dbReference type="Google" id="ProtNLM"/>
    </source>
</evidence>
<dbReference type="Proteomes" id="UP001445472">
    <property type="component" value="Unassembled WGS sequence"/>
</dbReference>
<gene>
    <name evidence="2" type="ORF">ABT276_11335</name>
</gene>
<feature type="transmembrane region" description="Helical" evidence="1">
    <location>
        <begin position="21"/>
        <end position="44"/>
    </location>
</feature>
<accession>A0ABV1UUM8</accession>
<organism evidence="2 3">
    <name type="scientific">Streptomyces xantholiticus</name>
    <dbReference type="NCBI Taxonomy" id="68285"/>
    <lineage>
        <taxon>Bacteria</taxon>
        <taxon>Bacillati</taxon>
        <taxon>Actinomycetota</taxon>
        <taxon>Actinomycetes</taxon>
        <taxon>Kitasatosporales</taxon>
        <taxon>Streptomycetaceae</taxon>
        <taxon>Streptomyces</taxon>
    </lineage>
</organism>